<dbReference type="EMBL" id="PTJA01000013">
    <property type="protein sequence ID" value="PPK78735.1"/>
    <property type="molecule type" value="Genomic_DNA"/>
</dbReference>
<dbReference type="Gene3D" id="6.10.340.10">
    <property type="match status" value="1"/>
</dbReference>
<dbReference type="AlphaFoldDB" id="A0A2S6HML1"/>
<evidence type="ECO:0000256" key="1">
    <source>
        <dbReference type="ARBA" id="ARBA00004651"/>
    </source>
</evidence>
<reference evidence="12 13" key="1">
    <citation type="submission" date="2018-02" db="EMBL/GenBank/DDBJ databases">
        <title>Genomic Encyclopedia of Archaeal and Bacterial Type Strains, Phase II (KMG-II): from individual species to whole genera.</title>
        <authorList>
            <person name="Goeker M."/>
        </authorList>
    </citation>
    <scope>NUCLEOTIDE SEQUENCE [LARGE SCALE GENOMIC DNA]</scope>
    <source>
        <strain evidence="12 13">DSM 3808</strain>
    </source>
</reference>
<dbReference type="Pfam" id="PF00015">
    <property type="entry name" value="MCPsignal"/>
    <property type="match status" value="1"/>
</dbReference>
<dbReference type="GO" id="GO:0006935">
    <property type="term" value="P:chemotaxis"/>
    <property type="evidence" value="ECO:0007669"/>
    <property type="project" value="UniProtKB-KW"/>
</dbReference>
<dbReference type="SMART" id="SM00283">
    <property type="entry name" value="MA"/>
    <property type="match status" value="1"/>
</dbReference>
<dbReference type="InterPro" id="IPR004089">
    <property type="entry name" value="MCPsignal_dom"/>
</dbReference>
<keyword evidence="2" id="KW-1003">Cell membrane</keyword>
<sequence length="580" mass="63138">MKAQKSKRLQVTGKLVVFVSVMVMLIISALTTIFYISLDRVYQNWIDSSYQSYDLNIKTATESLVSVLQVNYDRYKSGEITEKEALENAEAIVRNTRYNNGNGYFWADTSTGLCAVHMNPEYEGKERYDEKDLKGEYYVREFIKNGSQPGGGYTNFYFTKPGQEGTFAKRAYTIKFEPYDWYISTGNYIDDIDSAVAGYQREKIINIILLAVVALVICLTGLIILVRFLHKITAPLSPISERLKLLSDGDVHTPPVAVVKTGDEMEVLSQATDELIGQMKEVVGDITLHLKNMAAGDMTLPVTREYAGDFSTIHDSLILIYKQLNRTLGLIRESAEQVNAGSSQVADAASALAAGATEQAGTIDQLSSAITEITEKAEQSSVHIGQAAGYAEQTLARVEESNKMMKQMLQAMDEIKNTSDEIAKITKDVDAIASQTNLLALNAAVEAARAGEAGQGFAVVADEVRSLAAKSAEAAKRTALLVENAARAVTDGMGTAKENAQILAEVMEQANHAKGLMESVEQSAREQAVAMVSVSNGINEISYVVQSNAATAEESSASSEELSAQAGLLQKEVDKFKIIQ</sequence>
<evidence type="ECO:0000256" key="3">
    <source>
        <dbReference type="ARBA" id="ARBA00022500"/>
    </source>
</evidence>
<comment type="subcellular location">
    <subcellularLocation>
        <location evidence="1">Cell membrane</location>
        <topology evidence="1">Multi-pass membrane protein</topology>
    </subcellularLocation>
</comment>
<feature type="transmembrane region" description="Helical" evidence="10">
    <location>
        <begin position="207"/>
        <end position="229"/>
    </location>
</feature>
<keyword evidence="13" id="KW-1185">Reference proteome</keyword>
<proteinExistence type="inferred from homology"/>
<evidence type="ECO:0000256" key="6">
    <source>
        <dbReference type="ARBA" id="ARBA00023136"/>
    </source>
</evidence>
<evidence type="ECO:0000313" key="13">
    <source>
        <dbReference type="Proteomes" id="UP000237749"/>
    </source>
</evidence>
<evidence type="ECO:0000256" key="2">
    <source>
        <dbReference type="ARBA" id="ARBA00022475"/>
    </source>
</evidence>
<dbReference type="PROSITE" id="PS50111">
    <property type="entry name" value="CHEMOTAXIS_TRANSDUC_2"/>
    <property type="match status" value="1"/>
</dbReference>
<dbReference type="InterPro" id="IPR033480">
    <property type="entry name" value="sCache_2"/>
</dbReference>
<dbReference type="GO" id="GO:0007165">
    <property type="term" value="P:signal transduction"/>
    <property type="evidence" value="ECO:0007669"/>
    <property type="project" value="UniProtKB-KW"/>
</dbReference>
<dbReference type="RefSeq" id="WP_104438814.1">
    <property type="nucleotide sequence ID" value="NZ_PTJA01000013.1"/>
</dbReference>
<keyword evidence="9" id="KW-0175">Coiled coil</keyword>
<keyword evidence="8" id="KW-0807">Transducer</keyword>
<evidence type="ECO:0000256" key="7">
    <source>
        <dbReference type="ARBA" id="ARBA00029447"/>
    </source>
</evidence>
<organism evidence="12 13">
    <name type="scientific">Lacrimispora xylanisolvens</name>
    <dbReference type="NCBI Taxonomy" id="384636"/>
    <lineage>
        <taxon>Bacteria</taxon>
        <taxon>Bacillati</taxon>
        <taxon>Bacillota</taxon>
        <taxon>Clostridia</taxon>
        <taxon>Lachnospirales</taxon>
        <taxon>Lachnospiraceae</taxon>
        <taxon>Lacrimispora</taxon>
    </lineage>
</organism>
<dbReference type="SMART" id="SM01049">
    <property type="entry name" value="Cache_2"/>
    <property type="match status" value="1"/>
</dbReference>
<dbReference type="Gene3D" id="3.30.450.20">
    <property type="entry name" value="PAS domain"/>
    <property type="match status" value="1"/>
</dbReference>
<evidence type="ECO:0000313" key="12">
    <source>
        <dbReference type="EMBL" id="PPK78735.1"/>
    </source>
</evidence>
<dbReference type="OrthoDB" id="9810264at2"/>
<keyword evidence="4 10" id="KW-0812">Transmembrane</keyword>
<dbReference type="Pfam" id="PF17200">
    <property type="entry name" value="sCache_2"/>
    <property type="match status" value="1"/>
</dbReference>
<keyword evidence="5 10" id="KW-1133">Transmembrane helix</keyword>
<keyword evidence="6 10" id="KW-0472">Membrane</keyword>
<protein>
    <submittedName>
        <fullName evidence="12">Methyl-accepting chemotaxis sensory transducer with Cache sensor</fullName>
    </submittedName>
</protein>
<dbReference type="Proteomes" id="UP000237749">
    <property type="component" value="Unassembled WGS sequence"/>
</dbReference>
<evidence type="ECO:0000256" key="10">
    <source>
        <dbReference type="SAM" id="Phobius"/>
    </source>
</evidence>
<evidence type="ECO:0000256" key="5">
    <source>
        <dbReference type="ARBA" id="ARBA00022989"/>
    </source>
</evidence>
<feature type="coiled-coil region" evidence="9">
    <location>
        <begin position="398"/>
        <end position="428"/>
    </location>
</feature>
<comment type="caution">
    <text evidence="12">The sequence shown here is derived from an EMBL/GenBank/DDBJ whole genome shotgun (WGS) entry which is preliminary data.</text>
</comment>
<keyword evidence="3" id="KW-0145">Chemotaxis</keyword>
<feature type="transmembrane region" description="Helical" evidence="10">
    <location>
        <begin position="15"/>
        <end position="38"/>
    </location>
</feature>
<evidence type="ECO:0000256" key="8">
    <source>
        <dbReference type="PROSITE-ProRule" id="PRU00284"/>
    </source>
</evidence>
<accession>A0A2S6HML1</accession>
<evidence type="ECO:0000256" key="9">
    <source>
        <dbReference type="SAM" id="Coils"/>
    </source>
</evidence>
<dbReference type="InterPro" id="IPR051310">
    <property type="entry name" value="MCP_chemotaxis"/>
</dbReference>
<comment type="similarity">
    <text evidence="7">Belongs to the methyl-accepting chemotaxis (MCP) protein family.</text>
</comment>
<evidence type="ECO:0000256" key="4">
    <source>
        <dbReference type="ARBA" id="ARBA00022692"/>
    </source>
</evidence>
<evidence type="ECO:0000259" key="11">
    <source>
        <dbReference type="PROSITE" id="PS50111"/>
    </source>
</evidence>
<feature type="domain" description="Methyl-accepting transducer" evidence="11">
    <location>
        <begin position="334"/>
        <end position="563"/>
    </location>
</feature>
<dbReference type="PANTHER" id="PTHR43531:SF11">
    <property type="entry name" value="METHYL-ACCEPTING CHEMOTAXIS PROTEIN 3"/>
    <property type="match status" value="1"/>
</dbReference>
<gene>
    <name evidence="12" type="ORF">BXY41_11365</name>
</gene>
<dbReference type="SUPFAM" id="SSF58104">
    <property type="entry name" value="Methyl-accepting chemotaxis protein (MCP) signaling domain"/>
    <property type="match status" value="1"/>
</dbReference>
<dbReference type="PANTHER" id="PTHR43531">
    <property type="entry name" value="PROTEIN ICFG"/>
    <property type="match status" value="1"/>
</dbReference>
<dbReference type="Gene3D" id="1.10.287.950">
    <property type="entry name" value="Methyl-accepting chemotaxis protein"/>
    <property type="match status" value="1"/>
</dbReference>
<dbReference type="GO" id="GO:0005886">
    <property type="term" value="C:plasma membrane"/>
    <property type="evidence" value="ECO:0007669"/>
    <property type="project" value="UniProtKB-SubCell"/>
</dbReference>
<name>A0A2S6HML1_9FIRM</name>